<dbReference type="PANTHER" id="PTHR30383:SF29">
    <property type="entry name" value="SGNH HYDROLASE-TYPE ESTERASE DOMAIN-CONTAINING PROTEIN"/>
    <property type="match status" value="1"/>
</dbReference>
<evidence type="ECO:0000259" key="1">
    <source>
        <dbReference type="Pfam" id="PF13472"/>
    </source>
</evidence>
<dbReference type="PANTHER" id="PTHR30383">
    <property type="entry name" value="THIOESTERASE 1/PROTEASE 1/LYSOPHOSPHOLIPASE L1"/>
    <property type="match status" value="1"/>
</dbReference>
<evidence type="ECO:0000313" key="2">
    <source>
        <dbReference type="EMBL" id="HIS82644.1"/>
    </source>
</evidence>
<dbReference type="SUPFAM" id="SSF52266">
    <property type="entry name" value="SGNH hydrolase"/>
    <property type="match status" value="1"/>
</dbReference>
<dbReference type="InterPro" id="IPR036514">
    <property type="entry name" value="SGNH_hydro_sf"/>
</dbReference>
<protein>
    <recommendedName>
        <fullName evidence="1">SGNH hydrolase-type esterase domain-containing protein</fullName>
    </recommendedName>
</protein>
<dbReference type="InterPro" id="IPR013830">
    <property type="entry name" value="SGNH_hydro"/>
</dbReference>
<name>A0A9D1K4R8_9BACT</name>
<dbReference type="EMBL" id="DVJO01000076">
    <property type="protein sequence ID" value="HIS82644.1"/>
    <property type="molecule type" value="Genomic_DNA"/>
</dbReference>
<dbReference type="AlphaFoldDB" id="A0A9D1K4R8"/>
<dbReference type="Proteomes" id="UP000824139">
    <property type="component" value="Unassembled WGS sequence"/>
</dbReference>
<proteinExistence type="predicted"/>
<reference evidence="2" key="2">
    <citation type="journal article" date="2021" name="PeerJ">
        <title>Extensive microbial diversity within the chicken gut microbiome revealed by metagenomics and culture.</title>
        <authorList>
            <person name="Gilroy R."/>
            <person name="Ravi A."/>
            <person name="Getino M."/>
            <person name="Pursley I."/>
            <person name="Horton D.L."/>
            <person name="Alikhan N.F."/>
            <person name="Baker D."/>
            <person name="Gharbi K."/>
            <person name="Hall N."/>
            <person name="Watson M."/>
            <person name="Adriaenssens E.M."/>
            <person name="Foster-Nyarko E."/>
            <person name="Jarju S."/>
            <person name="Secka A."/>
            <person name="Antonio M."/>
            <person name="Oren A."/>
            <person name="Chaudhuri R.R."/>
            <person name="La Ragione R."/>
            <person name="Hildebrand F."/>
            <person name="Pallen M.J."/>
        </authorList>
    </citation>
    <scope>NUCLEOTIDE SEQUENCE</scope>
    <source>
        <strain evidence="2">CHK152-2994</strain>
    </source>
</reference>
<evidence type="ECO:0000313" key="3">
    <source>
        <dbReference type="Proteomes" id="UP000824139"/>
    </source>
</evidence>
<gene>
    <name evidence="2" type="ORF">IAD41_03445</name>
</gene>
<comment type="caution">
    <text evidence="2">The sequence shown here is derived from an EMBL/GenBank/DDBJ whole genome shotgun (WGS) entry which is preliminary data.</text>
</comment>
<organism evidence="2 3">
    <name type="scientific">Candidatus Scatenecus faecavium</name>
    <dbReference type="NCBI Taxonomy" id="2840915"/>
    <lineage>
        <taxon>Bacteria</taxon>
        <taxon>Candidatus Scatenecus</taxon>
    </lineage>
</organism>
<dbReference type="InterPro" id="IPR051532">
    <property type="entry name" value="Ester_Hydrolysis_Enzymes"/>
</dbReference>
<accession>A0A9D1K4R8</accession>
<reference evidence="2" key="1">
    <citation type="submission" date="2020-10" db="EMBL/GenBank/DDBJ databases">
        <authorList>
            <person name="Gilroy R."/>
        </authorList>
    </citation>
    <scope>NUCLEOTIDE SEQUENCE</scope>
    <source>
        <strain evidence="2">CHK152-2994</strain>
    </source>
</reference>
<feature type="domain" description="SGNH hydrolase-type esterase" evidence="1">
    <location>
        <begin position="6"/>
        <end position="186"/>
    </location>
</feature>
<dbReference type="Gene3D" id="3.40.50.1110">
    <property type="entry name" value="SGNH hydrolase"/>
    <property type="match status" value="1"/>
</dbReference>
<dbReference type="Pfam" id="PF13472">
    <property type="entry name" value="Lipase_GDSL_2"/>
    <property type="match status" value="1"/>
</dbReference>
<sequence>MKKILCFGDSNIFGFIPESGKRYPKNIRWTGILQGLVQNDFEVIEAGCNNRTAFADNPCGNLQTGYKAIPPLLTKDLDCIILAIGINDLQFSYNQSLEQIQDGIEKLVGIAQEKCPDAKMILVSPSVLTEDVLKSGFSAMFDETSIEKSKHLSAIYKNVADKTGCFFIDINSVAKVSSLDGLHYSATEHKKIAHKMFKILSLLFKDF</sequence>